<accession>A0AAE0YLB5</accession>
<reference evidence="2" key="1">
    <citation type="journal article" date="2023" name="G3 (Bethesda)">
        <title>A reference genome for the long-term kleptoplast-retaining sea slug Elysia crispata morphotype clarki.</title>
        <authorList>
            <person name="Eastman K.E."/>
            <person name="Pendleton A.L."/>
            <person name="Shaikh M.A."/>
            <person name="Suttiyut T."/>
            <person name="Ogas R."/>
            <person name="Tomko P."/>
            <person name="Gavelis G."/>
            <person name="Widhalm J.R."/>
            <person name="Wisecaver J.H."/>
        </authorList>
    </citation>
    <scope>NUCLEOTIDE SEQUENCE</scope>
    <source>
        <strain evidence="2">ECLA1</strain>
    </source>
</reference>
<proteinExistence type="predicted"/>
<name>A0AAE0YLB5_9GAST</name>
<evidence type="ECO:0000256" key="1">
    <source>
        <dbReference type="SAM" id="MobiDB-lite"/>
    </source>
</evidence>
<keyword evidence="3" id="KW-1185">Reference proteome</keyword>
<dbReference type="Proteomes" id="UP001283361">
    <property type="component" value="Unassembled WGS sequence"/>
</dbReference>
<protein>
    <submittedName>
        <fullName evidence="2">Uncharacterized protein</fullName>
    </submittedName>
</protein>
<comment type="caution">
    <text evidence="2">The sequence shown here is derived from an EMBL/GenBank/DDBJ whole genome shotgun (WGS) entry which is preliminary data.</text>
</comment>
<feature type="compositionally biased region" description="Polar residues" evidence="1">
    <location>
        <begin position="190"/>
        <end position="201"/>
    </location>
</feature>
<evidence type="ECO:0000313" key="2">
    <source>
        <dbReference type="EMBL" id="KAK3748100.1"/>
    </source>
</evidence>
<feature type="region of interest" description="Disordered" evidence="1">
    <location>
        <begin position="189"/>
        <end position="208"/>
    </location>
</feature>
<evidence type="ECO:0000313" key="3">
    <source>
        <dbReference type="Proteomes" id="UP001283361"/>
    </source>
</evidence>
<gene>
    <name evidence="2" type="ORF">RRG08_018306</name>
</gene>
<dbReference type="AlphaFoldDB" id="A0AAE0YLB5"/>
<organism evidence="2 3">
    <name type="scientific">Elysia crispata</name>
    <name type="common">lettuce slug</name>
    <dbReference type="NCBI Taxonomy" id="231223"/>
    <lineage>
        <taxon>Eukaryota</taxon>
        <taxon>Metazoa</taxon>
        <taxon>Spiralia</taxon>
        <taxon>Lophotrochozoa</taxon>
        <taxon>Mollusca</taxon>
        <taxon>Gastropoda</taxon>
        <taxon>Heterobranchia</taxon>
        <taxon>Euthyneura</taxon>
        <taxon>Panpulmonata</taxon>
        <taxon>Sacoglossa</taxon>
        <taxon>Placobranchoidea</taxon>
        <taxon>Plakobranchidae</taxon>
        <taxon>Elysia</taxon>
    </lineage>
</organism>
<dbReference type="EMBL" id="JAWDGP010006049">
    <property type="protein sequence ID" value="KAK3748100.1"/>
    <property type="molecule type" value="Genomic_DNA"/>
</dbReference>
<sequence>MLGYRLRSDHVLRMHFTQRQIDDEKKHTKSLSRKHTEESMNIPSIAALLSLFDMAAQGTTCVNQMTPQEFYLFFCDSNEVFKGQIYIATSSVFIDPQGREGYGTWFHYHVHTIYKGPSPQSSKLSVFLKGWLDQNDCVEYDPAADEKDTSALVFAIDGRLKSCRHIVPWSCVPEYLTGSLNRLKYPHRSGTAQDSSFSPRQAKSHGVELTRPYNLERATRATDQHHNLSLWKPFYDTDSALS</sequence>